<dbReference type="Proteomes" id="UP000242288">
    <property type="component" value="Unassembled WGS sequence"/>
</dbReference>
<keyword evidence="4" id="KW-0131">Cell cycle</keyword>
<reference evidence="5 6" key="1">
    <citation type="submission" date="2018-01" db="EMBL/GenBank/DDBJ databases">
        <title>Metagenomic assembled genomes from two thermal pools in the Uzon Caldera, Kamchatka, Russia.</title>
        <authorList>
            <person name="Wilkins L."/>
            <person name="Ettinger C."/>
        </authorList>
    </citation>
    <scope>NUCLEOTIDE SEQUENCE [LARGE SCALE GENOMIC DNA]</scope>
    <source>
        <strain evidence="5">ZAV-04</strain>
    </source>
</reference>
<dbReference type="InterPro" id="IPR036390">
    <property type="entry name" value="WH_DNA-bd_sf"/>
</dbReference>
<dbReference type="Pfam" id="PF04079">
    <property type="entry name" value="SMC_ScpB"/>
    <property type="match status" value="1"/>
</dbReference>
<dbReference type="PIRSF" id="PIRSF019345">
    <property type="entry name" value="ScpB"/>
    <property type="match status" value="1"/>
</dbReference>
<evidence type="ECO:0000256" key="4">
    <source>
        <dbReference type="ARBA" id="ARBA00023306"/>
    </source>
</evidence>
<dbReference type="GO" id="GO:0051304">
    <property type="term" value="P:chromosome separation"/>
    <property type="evidence" value="ECO:0007669"/>
    <property type="project" value="InterPro"/>
</dbReference>
<dbReference type="SUPFAM" id="SSF46785">
    <property type="entry name" value="Winged helix' DNA-binding domain"/>
    <property type="match status" value="2"/>
</dbReference>
<dbReference type="InterPro" id="IPR036388">
    <property type="entry name" value="WH-like_DNA-bd_sf"/>
</dbReference>
<proteinExistence type="predicted"/>
<dbReference type="InterPro" id="IPR005234">
    <property type="entry name" value="ScpB_csome_segregation"/>
</dbReference>
<sequence>MKVMNLFTQREQIKGVLESLLFVAEKPLSIKFLHTMLNIPETYLKEVINELAEEYRARNSGIMIIKMEDSYQMLTNPQYAEWIKIFKQHTNNKLSEQALETLAIIAYKQPITKAEIEKIRGVNSDYAIKTLIEKKLIKIVGKKEVPGRPFLYGTTKEFLKTFGISSLNELPAVFDFNNANAA</sequence>
<keyword evidence="1" id="KW-0963">Cytoplasm</keyword>
<dbReference type="Gene3D" id="1.10.10.10">
    <property type="entry name" value="Winged helix-like DNA-binding domain superfamily/Winged helix DNA-binding domain"/>
    <property type="match status" value="2"/>
</dbReference>
<evidence type="ECO:0000256" key="2">
    <source>
        <dbReference type="ARBA" id="ARBA00022618"/>
    </source>
</evidence>
<accession>A0A2J6WH19</accession>
<name>A0A2J6WH19_9BACT</name>
<dbReference type="GO" id="GO:0051301">
    <property type="term" value="P:cell division"/>
    <property type="evidence" value="ECO:0007669"/>
    <property type="project" value="UniProtKB-KW"/>
</dbReference>
<evidence type="ECO:0000256" key="1">
    <source>
        <dbReference type="ARBA" id="ARBA00022490"/>
    </source>
</evidence>
<dbReference type="NCBIfam" id="TIGR00281">
    <property type="entry name" value="SMC-Scp complex subunit ScpB"/>
    <property type="match status" value="1"/>
</dbReference>
<evidence type="ECO:0000313" key="5">
    <source>
        <dbReference type="EMBL" id="PMP69665.1"/>
    </source>
</evidence>
<evidence type="ECO:0000256" key="3">
    <source>
        <dbReference type="ARBA" id="ARBA00022829"/>
    </source>
</evidence>
<keyword evidence="2" id="KW-0132">Cell division</keyword>
<dbReference type="PANTHER" id="PTHR34298">
    <property type="entry name" value="SEGREGATION AND CONDENSATION PROTEIN B"/>
    <property type="match status" value="1"/>
</dbReference>
<organism evidence="5 6">
    <name type="scientific">Thermodesulfovibrio aggregans</name>
    <dbReference type="NCBI Taxonomy" id="86166"/>
    <lineage>
        <taxon>Bacteria</taxon>
        <taxon>Pseudomonadati</taxon>
        <taxon>Nitrospirota</taxon>
        <taxon>Thermodesulfovibrionia</taxon>
        <taxon>Thermodesulfovibrionales</taxon>
        <taxon>Thermodesulfovibrionaceae</taxon>
        <taxon>Thermodesulfovibrio</taxon>
    </lineage>
</organism>
<dbReference type="EMBL" id="PNIO01000055">
    <property type="protein sequence ID" value="PMP69665.1"/>
    <property type="molecule type" value="Genomic_DNA"/>
</dbReference>
<gene>
    <name evidence="5" type="primary">scpB</name>
    <name evidence="5" type="ORF">C0186_06105</name>
</gene>
<comment type="caution">
    <text evidence="5">The sequence shown here is derived from an EMBL/GenBank/DDBJ whole genome shotgun (WGS) entry which is preliminary data.</text>
</comment>
<keyword evidence="3" id="KW-0159">Chromosome partition</keyword>
<evidence type="ECO:0000313" key="6">
    <source>
        <dbReference type="Proteomes" id="UP000242288"/>
    </source>
</evidence>
<protein>
    <submittedName>
        <fullName evidence="5">SMC-Scp complex subunit ScpB</fullName>
    </submittedName>
</protein>
<dbReference type="PANTHER" id="PTHR34298:SF2">
    <property type="entry name" value="SEGREGATION AND CONDENSATION PROTEIN B"/>
    <property type="match status" value="1"/>
</dbReference>
<dbReference type="AlphaFoldDB" id="A0A2J6WH19"/>